<dbReference type="AlphaFoldDB" id="W6TD06"/>
<dbReference type="STRING" id="1399147.P618_201097"/>
<evidence type="ECO:0000313" key="3">
    <source>
        <dbReference type="Proteomes" id="UP000019112"/>
    </source>
</evidence>
<evidence type="ECO:0000259" key="1">
    <source>
        <dbReference type="Pfam" id="PF13613"/>
    </source>
</evidence>
<feature type="domain" description="Transposase Helix-turn-helix" evidence="1">
    <location>
        <begin position="3"/>
        <end position="47"/>
    </location>
</feature>
<reference evidence="2 3" key="1">
    <citation type="journal article" date="2014" name="FEMS Microbiol. Lett.">
        <title>Draft genome sequences of three Holospora species (Holospora obtusa, Holospora undulata, and Holospora elegans), endonuclear symbiotic bacteria of the ciliate Paramecium caudatum.</title>
        <authorList>
            <person name="Dohra H."/>
            <person name="Tanaka K."/>
            <person name="Suzuki T."/>
            <person name="Fujishima M."/>
            <person name="Suzuki H."/>
        </authorList>
    </citation>
    <scope>NUCLEOTIDE SEQUENCE [LARGE SCALE GENOMIC DNA]</scope>
    <source>
        <strain evidence="2 3">F1</strain>
    </source>
</reference>
<gene>
    <name evidence="2" type="ORF">P618_201097</name>
</gene>
<dbReference type="Pfam" id="PF13613">
    <property type="entry name" value="HTH_Tnp_4"/>
    <property type="match status" value="1"/>
</dbReference>
<protein>
    <recommendedName>
        <fullName evidence="1">Transposase Helix-turn-helix domain-containing protein</fullName>
    </recommendedName>
</protein>
<keyword evidence="3" id="KW-1185">Reference proteome</keyword>
<proteinExistence type="predicted"/>
<accession>W6TD06</accession>
<dbReference type="Proteomes" id="UP000019112">
    <property type="component" value="Unassembled WGS sequence"/>
</dbReference>
<dbReference type="EMBL" id="AWTR02000086">
    <property type="protein sequence ID" value="ETZ06733.1"/>
    <property type="molecule type" value="Genomic_DNA"/>
</dbReference>
<evidence type="ECO:0000313" key="2">
    <source>
        <dbReference type="EMBL" id="ETZ06733.1"/>
    </source>
</evidence>
<comment type="caution">
    <text evidence="2">The sequence shown here is derived from an EMBL/GenBank/DDBJ whole genome shotgun (WGS) entry which is preliminary data.</text>
</comment>
<sequence>MKNPLLMALEYIREYRTYFHVNQSYGISESSCYKGTKWIEDRLIKHPDFAFLVEKHHLRAI</sequence>
<name>W6TD06_HOLOB</name>
<organism evidence="2 3">
    <name type="scientific">Holospora obtusa F1</name>
    <dbReference type="NCBI Taxonomy" id="1399147"/>
    <lineage>
        <taxon>Bacteria</taxon>
        <taxon>Pseudomonadati</taxon>
        <taxon>Pseudomonadota</taxon>
        <taxon>Alphaproteobacteria</taxon>
        <taxon>Holosporales</taxon>
        <taxon>Holosporaceae</taxon>
        <taxon>Holospora</taxon>
    </lineage>
</organism>
<dbReference type="InterPro" id="IPR027805">
    <property type="entry name" value="Transposase_HTH_dom"/>
</dbReference>